<dbReference type="InterPro" id="IPR000477">
    <property type="entry name" value="RT_dom"/>
</dbReference>
<protein>
    <submittedName>
        <fullName evidence="3">RNA-directed DNA polymerase</fullName>
    </submittedName>
</protein>
<dbReference type="PANTHER" id="PTHR34047">
    <property type="entry name" value="NUCLEAR INTRON MATURASE 1, MITOCHONDRIAL-RELATED"/>
    <property type="match status" value="1"/>
</dbReference>
<dbReference type="EMBL" id="JBGBDC010000010">
    <property type="protein sequence ID" value="MEY2253387.1"/>
    <property type="molecule type" value="Genomic_DNA"/>
</dbReference>
<keyword evidence="3" id="KW-0808">Transferase</keyword>
<keyword evidence="3" id="KW-0695">RNA-directed DNA polymerase</keyword>
<keyword evidence="3" id="KW-0548">Nucleotidyltransferase</keyword>
<sequence length="370" mass="42845">MNSSYSLEKLVQAYFDCRRHKRTSASALRFEQRLEHNLLDLNEKLRDGSYRPGRSICFAISEPRPREVWAADFTDRVVHHMVYNEISERFHRRFIADSCACIPGRGTLYAAERLEAKVRSQTQNWTVPGHYLKIDLANFFVSIDKRKLWPLLVDQIPERWWRGLTKTVLLHDPRLDYEVRGSRAILAAVPLHKRLTNAASHCGLPIGNLSSQFFANVLLNELDQHIKHHIRARHYTRYVDDMVLLHESPDWLNGALASINAFLPALGLALNPRKTIRQPIHRGIDYVGQIILPHRRVTRRRTLRNALRRLEEIPADQVFETGNSYLGLVRQAGASHHEQALICRALLMRGHAVDGLHLDKAFRRRDLKPE</sequence>
<proteinExistence type="inferred from homology"/>
<dbReference type="Proteomes" id="UP001562178">
    <property type="component" value="Unassembled WGS sequence"/>
</dbReference>
<keyword evidence="4" id="KW-1185">Reference proteome</keyword>
<comment type="caution">
    <text evidence="3">The sequence shown here is derived from an EMBL/GenBank/DDBJ whole genome shotgun (WGS) entry which is preliminary data.</text>
</comment>
<dbReference type="PANTHER" id="PTHR34047:SF8">
    <property type="entry name" value="PROTEIN YKFC"/>
    <property type="match status" value="1"/>
</dbReference>
<dbReference type="GO" id="GO:0003964">
    <property type="term" value="F:RNA-directed DNA polymerase activity"/>
    <property type="evidence" value="ECO:0007669"/>
    <property type="project" value="UniProtKB-KW"/>
</dbReference>
<comment type="similarity">
    <text evidence="1">Belongs to the bacterial reverse transcriptase family.</text>
</comment>
<feature type="domain" description="Reverse transcriptase" evidence="2">
    <location>
        <begin position="1"/>
        <end position="291"/>
    </location>
</feature>
<dbReference type="Pfam" id="PF00078">
    <property type="entry name" value="RVT_1"/>
    <property type="match status" value="1"/>
</dbReference>
<gene>
    <name evidence="3" type="ORF">AB7A72_20385</name>
</gene>
<evidence type="ECO:0000256" key="1">
    <source>
        <dbReference type="ARBA" id="ARBA00034120"/>
    </source>
</evidence>
<dbReference type="SUPFAM" id="SSF56672">
    <property type="entry name" value="DNA/RNA polymerases"/>
    <property type="match status" value="1"/>
</dbReference>
<dbReference type="PROSITE" id="PS50878">
    <property type="entry name" value="RT_POL"/>
    <property type="match status" value="1"/>
</dbReference>
<dbReference type="RefSeq" id="WP_369460974.1">
    <property type="nucleotide sequence ID" value="NZ_JBGBDC010000010.1"/>
</dbReference>
<dbReference type="InterPro" id="IPR051083">
    <property type="entry name" value="GrpII_Intron_Splice-Mob/Def"/>
</dbReference>
<dbReference type="InterPro" id="IPR043502">
    <property type="entry name" value="DNA/RNA_pol_sf"/>
</dbReference>
<evidence type="ECO:0000313" key="3">
    <source>
        <dbReference type="EMBL" id="MEY2253387.1"/>
    </source>
</evidence>
<reference evidence="3 4" key="1">
    <citation type="journal article" date="2016" name="Int. J. Syst. Evol. Microbiol.">
        <title>Description of Comamonas sediminis sp. nov., isolated from lagoon sediments.</title>
        <authorList>
            <person name="Subhash Y."/>
            <person name="Bang J.J."/>
            <person name="You T.H."/>
            <person name="Lee S.S."/>
        </authorList>
    </citation>
    <scope>NUCLEOTIDE SEQUENCE [LARGE SCALE GENOMIC DNA]</scope>
    <source>
        <strain evidence="3 4">JCM 31169</strain>
    </source>
</reference>
<accession>A0ABV4B7Y0</accession>
<evidence type="ECO:0000313" key="4">
    <source>
        <dbReference type="Proteomes" id="UP001562178"/>
    </source>
</evidence>
<organism evidence="3 4">
    <name type="scientific">Comamonas sediminis</name>
    <dbReference type="NCBI Taxonomy" id="1783360"/>
    <lineage>
        <taxon>Bacteria</taxon>
        <taxon>Pseudomonadati</taxon>
        <taxon>Pseudomonadota</taxon>
        <taxon>Betaproteobacteria</taxon>
        <taxon>Burkholderiales</taxon>
        <taxon>Comamonadaceae</taxon>
        <taxon>Comamonas</taxon>
    </lineage>
</organism>
<dbReference type="CDD" id="cd01646">
    <property type="entry name" value="RT_Bac_retron_I"/>
    <property type="match status" value="1"/>
</dbReference>
<evidence type="ECO:0000259" key="2">
    <source>
        <dbReference type="PROSITE" id="PS50878"/>
    </source>
</evidence>
<name>A0ABV4B7Y0_9BURK</name>